<sequence>MTQRHSTESFDLQVKGKVMVLYFKTPSVACTVLGIGTHDHFWIQTADLSRDFIADRSSRIILKLSA</sequence>
<protein>
    <submittedName>
        <fullName evidence="1">Uncharacterized protein</fullName>
    </submittedName>
</protein>
<name>A0ACC0E388_9BASI</name>
<keyword evidence="2" id="KW-1185">Reference proteome</keyword>
<evidence type="ECO:0000313" key="1">
    <source>
        <dbReference type="EMBL" id="KAI7943540.1"/>
    </source>
</evidence>
<reference evidence="2" key="1">
    <citation type="journal article" date="2018" name="BMC Genomics">
        <title>Genomic insights into host adaptation between the wheat stripe rust pathogen (Puccinia striiformis f. sp. tritici) and the barley stripe rust pathogen (Puccinia striiformis f. sp. hordei).</title>
        <authorList>
            <person name="Xia C."/>
            <person name="Wang M."/>
            <person name="Yin C."/>
            <person name="Cornejo O.E."/>
            <person name="Hulbert S.H."/>
            <person name="Chen X."/>
        </authorList>
    </citation>
    <scope>NUCLEOTIDE SEQUENCE [LARGE SCALE GENOMIC DNA]</scope>
    <source>
        <strain evidence="2">93-210</strain>
    </source>
</reference>
<dbReference type="Proteomes" id="UP001060170">
    <property type="component" value="Chromosome 11"/>
</dbReference>
<comment type="caution">
    <text evidence="1">The sequence shown here is derived from an EMBL/GenBank/DDBJ whole genome shotgun (WGS) entry which is preliminary data.</text>
</comment>
<reference evidence="1 2" key="3">
    <citation type="journal article" date="2022" name="Microbiol. Spectr.">
        <title>Folding features and dynamics of 3D genome architecture in plant fungal pathogens.</title>
        <authorList>
            <person name="Xia C."/>
        </authorList>
    </citation>
    <scope>NUCLEOTIDE SEQUENCE [LARGE SCALE GENOMIC DNA]</scope>
    <source>
        <strain evidence="1 2">93-210</strain>
    </source>
</reference>
<accession>A0ACC0E388</accession>
<dbReference type="EMBL" id="CM045875">
    <property type="protein sequence ID" value="KAI7943540.1"/>
    <property type="molecule type" value="Genomic_DNA"/>
</dbReference>
<proteinExistence type="predicted"/>
<gene>
    <name evidence="1" type="ORF">MJO28_011068</name>
</gene>
<organism evidence="1 2">
    <name type="scientific">Puccinia striiformis f. sp. tritici</name>
    <dbReference type="NCBI Taxonomy" id="168172"/>
    <lineage>
        <taxon>Eukaryota</taxon>
        <taxon>Fungi</taxon>
        <taxon>Dikarya</taxon>
        <taxon>Basidiomycota</taxon>
        <taxon>Pucciniomycotina</taxon>
        <taxon>Pucciniomycetes</taxon>
        <taxon>Pucciniales</taxon>
        <taxon>Pucciniaceae</taxon>
        <taxon>Puccinia</taxon>
    </lineage>
</organism>
<reference evidence="2" key="2">
    <citation type="journal article" date="2018" name="Mol. Plant Microbe Interact.">
        <title>Genome sequence resources for the wheat stripe rust pathogen (Puccinia striiformis f. sp. tritici) and the barley stripe rust pathogen (Puccinia striiformis f. sp. hordei).</title>
        <authorList>
            <person name="Xia C."/>
            <person name="Wang M."/>
            <person name="Yin C."/>
            <person name="Cornejo O.E."/>
            <person name="Hulbert S.H."/>
            <person name="Chen X."/>
        </authorList>
    </citation>
    <scope>NUCLEOTIDE SEQUENCE [LARGE SCALE GENOMIC DNA]</scope>
    <source>
        <strain evidence="2">93-210</strain>
    </source>
</reference>
<evidence type="ECO:0000313" key="2">
    <source>
        <dbReference type="Proteomes" id="UP001060170"/>
    </source>
</evidence>